<evidence type="ECO:0000256" key="10">
    <source>
        <dbReference type="ARBA" id="ARBA00022777"/>
    </source>
</evidence>
<comment type="cofactor">
    <cofactor evidence="16">
        <name>NH4(+)</name>
        <dbReference type="ChEBI" id="CHEBI:28938"/>
    </cofactor>
    <cofactor evidence="16">
        <name>K(+)</name>
        <dbReference type="ChEBI" id="CHEBI:29103"/>
    </cofactor>
    <text evidence="16">A monovalent cation. Ammonium or potassium.</text>
</comment>
<dbReference type="SUPFAM" id="SSF53067">
    <property type="entry name" value="Actin-like ATPase domain"/>
    <property type="match status" value="2"/>
</dbReference>
<dbReference type="NCBIfam" id="TIGR00671">
    <property type="entry name" value="baf"/>
    <property type="match status" value="1"/>
</dbReference>
<dbReference type="Proteomes" id="UP001332931">
    <property type="component" value="Unassembled WGS sequence"/>
</dbReference>
<feature type="binding site" evidence="16">
    <location>
        <position position="209"/>
    </location>
    <ligand>
        <name>substrate</name>
    </ligand>
</feature>
<dbReference type="Gene3D" id="3.30.420.40">
    <property type="match status" value="2"/>
</dbReference>
<dbReference type="CDD" id="cd24015">
    <property type="entry name" value="ASKHA_NBD_PanK-III"/>
    <property type="match status" value="1"/>
</dbReference>
<comment type="pathway">
    <text evidence="4 16">Cofactor biosynthesis; coenzyme A biosynthesis; CoA from (R)-pantothenate: step 1/5.</text>
</comment>
<evidence type="ECO:0000256" key="12">
    <source>
        <dbReference type="ARBA" id="ARBA00022958"/>
    </source>
</evidence>
<dbReference type="EMBL" id="JAZGJQ010000002">
    <property type="protein sequence ID" value="MEE6146882.1"/>
    <property type="molecule type" value="Genomic_DNA"/>
</dbReference>
<evidence type="ECO:0000256" key="13">
    <source>
        <dbReference type="ARBA" id="ARBA00022993"/>
    </source>
</evidence>
<dbReference type="EC" id="2.7.1.33" evidence="6 16"/>
<evidence type="ECO:0000256" key="2">
    <source>
        <dbReference type="ARBA" id="ARBA00001958"/>
    </source>
</evidence>
<protein>
    <recommendedName>
        <fullName evidence="15 16">Type III pantothenate kinase</fullName>
        <ecNumber evidence="6 16">2.7.1.33</ecNumber>
    </recommendedName>
    <alternativeName>
        <fullName evidence="16">PanK-III</fullName>
    </alternativeName>
    <alternativeName>
        <fullName evidence="16">Pantothenic acid kinase</fullName>
    </alternativeName>
</protein>
<comment type="caution">
    <text evidence="16">Lacks conserved residue(s) required for the propagation of feature annotation.</text>
</comment>
<comment type="subcellular location">
    <subcellularLocation>
        <location evidence="3 16">Cytoplasm</location>
    </subcellularLocation>
</comment>
<evidence type="ECO:0000256" key="16">
    <source>
        <dbReference type="HAMAP-Rule" id="MF_01274"/>
    </source>
</evidence>
<dbReference type="InterPro" id="IPR004619">
    <property type="entry name" value="Type_III_PanK"/>
</dbReference>
<evidence type="ECO:0000256" key="15">
    <source>
        <dbReference type="ARBA" id="ARBA00040883"/>
    </source>
</evidence>
<dbReference type="RefSeq" id="WP_330957649.1">
    <property type="nucleotide sequence ID" value="NZ_JAZGJQ010000002.1"/>
</dbReference>
<evidence type="ECO:0000256" key="3">
    <source>
        <dbReference type="ARBA" id="ARBA00004496"/>
    </source>
</evidence>
<feature type="binding site" evidence="16">
    <location>
        <begin position="132"/>
        <end position="135"/>
    </location>
    <ligand>
        <name>substrate</name>
    </ligand>
</feature>
<comment type="caution">
    <text evidence="17">The sequence shown here is derived from an EMBL/GenBank/DDBJ whole genome shotgun (WGS) entry which is preliminary data.</text>
</comment>
<comment type="function">
    <text evidence="16">Catalyzes the phosphorylation of pantothenate (Pan), the first step in CoA biosynthesis.</text>
</comment>
<proteinExistence type="inferred from homology"/>
<accession>A0ABU7R8E3</accession>
<comment type="catalytic activity">
    <reaction evidence="1 16">
        <text>(R)-pantothenate + ATP = (R)-4'-phosphopantothenate + ADP + H(+)</text>
        <dbReference type="Rhea" id="RHEA:16373"/>
        <dbReference type="ChEBI" id="CHEBI:10986"/>
        <dbReference type="ChEBI" id="CHEBI:15378"/>
        <dbReference type="ChEBI" id="CHEBI:29032"/>
        <dbReference type="ChEBI" id="CHEBI:30616"/>
        <dbReference type="ChEBI" id="CHEBI:456216"/>
        <dbReference type="EC" id="2.7.1.33"/>
    </reaction>
</comment>
<keyword evidence="18" id="KW-1185">Reference proteome</keyword>
<evidence type="ECO:0000256" key="11">
    <source>
        <dbReference type="ARBA" id="ARBA00022840"/>
    </source>
</evidence>
<organism evidence="17 18">
    <name type="scientific">Olsenella absiana</name>
    <dbReference type="NCBI Taxonomy" id="3115222"/>
    <lineage>
        <taxon>Bacteria</taxon>
        <taxon>Bacillati</taxon>
        <taxon>Actinomycetota</taxon>
        <taxon>Coriobacteriia</taxon>
        <taxon>Coriobacteriales</taxon>
        <taxon>Atopobiaceae</taxon>
        <taxon>Olsenella</taxon>
    </lineage>
</organism>
<dbReference type="InterPro" id="IPR043129">
    <property type="entry name" value="ATPase_NBD"/>
</dbReference>
<dbReference type="GO" id="GO:0004594">
    <property type="term" value="F:pantothenate kinase activity"/>
    <property type="evidence" value="ECO:0007669"/>
    <property type="project" value="UniProtKB-EC"/>
</dbReference>
<feature type="binding site" evidence="16">
    <location>
        <begin position="29"/>
        <end position="36"/>
    </location>
    <ligand>
        <name>ATP</name>
        <dbReference type="ChEBI" id="CHEBI:30616"/>
    </ligand>
</feature>
<dbReference type="Pfam" id="PF03309">
    <property type="entry name" value="Pan_kinase"/>
    <property type="match status" value="1"/>
</dbReference>
<feature type="binding site" evidence="16">
    <location>
        <position position="157"/>
    </location>
    <ligand>
        <name>ATP</name>
        <dbReference type="ChEBI" id="CHEBI:30616"/>
    </ligand>
</feature>
<gene>
    <name evidence="16" type="primary">coaX</name>
    <name evidence="17" type="ORF">VXJ25_02550</name>
</gene>
<dbReference type="HAMAP" id="MF_01274">
    <property type="entry name" value="Pantothen_kinase_3"/>
    <property type="match status" value="1"/>
</dbReference>
<comment type="cofactor">
    <cofactor evidence="2">
        <name>K(+)</name>
        <dbReference type="ChEBI" id="CHEBI:29103"/>
    </cofactor>
</comment>
<evidence type="ECO:0000256" key="7">
    <source>
        <dbReference type="ARBA" id="ARBA00022490"/>
    </source>
</evidence>
<comment type="subunit">
    <text evidence="5 16">Homodimer.</text>
</comment>
<keyword evidence="11 16" id="KW-0067">ATP-binding</keyword>
<keyword evidence="12 16" id="KW-0630">Potassium</keyword>
<evidence type="ECO:0000256" key="9">
    <source>
        <dbReference type="ARBA" id="ARBA00022741"/>
    </source>
</evidence>
<evidence type="ECO:0000256" key="1">
    <source>
        <dbReference type="ARBA" id="ARBA00001206"/>
    </source>
</evidence>
<evidence type="ECO:0000256" key="8">
    <source>
        <dbReference type="ARBA" id="ARBA00022679"/>
    </source>
</evidence>
<evidence type="ECO:0000256" key="6">
    <source>
        <dbReference type="ARBA" id="ARBA00012102"/>
    </source>
</evidence>
<reference evidence="17 18" key="1">
    <citation type="submission" date="2024-01" db="EMBL/GenBank/DDBJ databases">
        <title>Description of Olsenella sp. nov., isolated from pig feces.</title>
        <authorList>
            <person name="Chang Y.-H."/>
        </authorList>
    </citation>
    <scope>NUCLEOTIDE SEQUENCE [LARGE SCALE GENOMIC DNA]</scope>
    <source>
        <strain evidence="17 18">YH-ols2223</strain>
    </source>
</reference>
<evidence type="ECO:0000256" key="14">
    <source>
        <dbReference type="ARBA" id="ARBA00038036"/>
    </source>
</evidence>
<comment type="similarity">
    <text evidence="14 16">Belongs to the type III pantothenate kinase family.</text>
</comment>
<evidence type="ECO:0000256" key="4">
    <source>
        <dbReference type="ARBA" id="ARBA00005225"/>
    </source>
</evidence>
<keyword evidence="8 16" id="KW-0808">Transferase</keyword>
<keyword evidence="13 16" id="KW-0173">Coenzyme A biosynthesis</keyword>
<keyword evidence="10 16" id="KW-0418">Kinase</keyword>
<keyword evidence="7 16" id="KW-0963">Cytoplasm</keyword>
<name>A0ABU7R8E3_9ACTN</name>
<sequence length="280" mass="28363">MGREGRAAAGRPEGRAAGGAEDGALLAVDVGNTVTRFGIFSGADLTGSLSVTTPARLTADEANMRTGEALRALGVADDGSGLSGVVLSCVVPALSDAWAAALRRLSPTRPLVVGPGVRSGLRMRFDDPAEVGPDRIADVVAARELLGAPVVAIGLGTSTNFEVVDASGTFVGGIVTPGLALGAASLAEAAARLPSVELRPPARVIGRSTRAAMQSGLVFGEVARIDGLLDAIARELGAEAPVVVSGEGARLVAPLLAHEAAVDDELTLRGLRLLWERNRG</sequence>
<evidence type="ECO:0000313" key="18">
    <source>
        <dbReference type="Proteomes" id="UP001332931"/>
    </source>
</evidence>
<evidence type="ECO:0000256" key="5">
    <source>
        <dbReference type="ARBA" id="ARBA00011738"/>
    </source>
</evidence>
<dbReference type="PANTHER" id="PTHR34265:SF1">
    <property type="entry name" value="TYPE III PANTOTHENATE KINASE"/>
    <property type="match status" value="1"/>
</dbReference>
<feature type="binding site" evidence="16">
    <location>
        <position position="125"/>
    </location>
    <ligand>
        <name>substrate</name>
    </ligand>
</feature>
<keyword evidence="9 16" id="KW-0547">Nucleotide-binding</keyword>
<feature type="active site" description="Proton acceptor" evidence="16">
    <location>
        <position position="134"/>
    </location>
</feature>
<evidence type="ECO:0000313" key="17">
    <source>
        <dbReference type="EMBL" id="MEE6146882.1"/>
    </source>
</evidence>
<dbReference type="PANTHER" id="PTHR34265">
    <property type="entry name" value="TYPE III PANTOTHENATE KINASE"/>
    <property type="match status" value="1"/>
</dbReference>